<proteinExistence type="predicted"/>
<keyword evidence="3" id="KW-1133">Transmembrane helix</keyword>
<comment type="caution">
    <text evidence="5">The sequence shown here is derived from an EMBL/GenBank/DDBJ whole genome shotgun (WGS) entry which is preliminary data.</text>
</comment>
<accession>A0A3R7KM64</accession>
<feature type="signal peptide" evidence="4">
    <location>
        <begin position="1"/>
        <end position="39"/>
    </location>
</feature>
<dbReference type="OMA" id="RITLCLH"/>
<dbReference type="OrthoDB" id="272945at2759"/>
<evidence type="ECO:0000256" key="2">
    <source>
        <dbReference type="SAM" id="MobiDB-lite"/>
    </source>
</evidence>
<protein>
    <submittedName>
        <fullName evidence="5">Uncharacterized protein</fullName>
    </submittedName>
</protein>
<keyword evidence="3" id="KW-0812">Transmembrane</keyword>
<organism evidence="5 6">
    <name type="scientific">Trypanosoma rangeli</name>
    <dbReference type="NCBI Taxonomy" id="5698"/>
    <lineage>
        <taxon>Eukaryota</taxon>
        <taxon>Discoba</taxon>
        <taxon>Euglenozoa</taxon>
        <taxon>Kinetoplastea</taxon>
        <taxon>Metakinetoplastina</taxon>
        <taxon>Trypanosomatida</taxon>
        <taxon>Trypanosomatidae</taxon>
        <taxon>Trypanosoma</taxon>
        <taxon>Herpetosoma</taxon>
    </lineage>
</organism>
<keyword evidence="4" id="KW-0732">Signal</keyword>
<evidence type="ECO:0000256" key="4">
    <source>
        <dbReference type="SAM" id="SignalP"/>
    </source>
</evidence>
<sequence length="2820" mass="312157">MSRLCGRRHPRSSRQRRPLLTWMAVACLILLSCLGCTLAVAMTPDTHNGTLATSLPTLAELNAPRRSHAAVPAHLMDDASPCSMDHGCPHSSMVWASGSFTVSDVLTPSSFLTTSNLTLKMSLCCGYKYNGTLLRDEALYDTFLHVLLQASPFQVLTTAEKRRMFPRERVTIVDTVLRRRYNATYVPTEEDARRQNDGDGDVILLVSGAVGDGILRIPLYHAAEDFVPAAPADIHLKIANVAIKCKCPHTLLVMPMLQVRRDTLPPVKILCAGPMCGMPPDSSGRNFAQLRGGAWAASFAVSPALLPATRVHWVVTDAGTGDIALEESFHVPTVTDDAGMLRRHHANSSYVEVLPHHKYEVKVTVSRGTAVQTNSYFYLLRLPFDRRWEVEQMAPQIHFGFERHLRVSQRTRSHAELRAALSPQHMPAHYVGYWENTPLEDQPLPQTMRRVLHNPYTEDTASFPVFVGRNNISYYVRDADGLCDPVLLEVHEVWALQGILLQPSTSPLTACEDDIPVEALTLKGVVARVRASLLDSVRFHQIARGPLREQNTLEGRFECKERGAGQCHIHTSFASGGVSGVLQMRKRGVADLTWVVQFEVNDTALLPPENLDASVARILTSEEADVVVVELRSRPAVVLRRLSTLPRRVNVTLAMSLRRLKVYPPRSLEVAAGDTPIGHWLVAAPLRLLTVDDAFVAELDTTGVPNVRQQLREGTLRFMAEDPGEAIDLGVPYTSRCPPRIVEHAVTVVALAAPPIAPALVPVYTEDSCVRLSAPRPSRKDEVVRWHIPRCAEATQAPPYLVEPERRRRHAEQHSTLALAEEAEVEEVQVCGIAVYSWCDAVWTARNLVGAVTQTFSLRRCQRPPQLLLHKDGRQQLRDIPSIVYALPSVEWLDEDEDDDDTRMGAAGDRDVEDGSRAPHPPRFTARRVVPIAGDSATVGYSFNYSGPQQDFDVSFSYLHNAAHQLGVTQRHFERVGDESLNDEAAAAAAAAPLLIRRSVRPTADDDAANKQDAEHKSYVNNHNRNTNLVDKDKDIVLYNNADTAHAVDWERQKAHESRERDNAFDLLLDARFAFTHRSAPRQMRFDGLGNSSHYPLLYEVRSSPTAVGPSRGAAEFERRGLCVPQPGNISVFAVSPFGVVPAAEAGTLPFCYPSFVFSRHPWLHTKYHFDFTWACDGGAITVERHTPTSSVLRHSGPANETRCHLTVRNTLTETVRTDTFMLRRVYPTPLPPAFAILSDNAAMGECFANGTARPKPATVADTNGGSLDPAPPRIPRTRWVVGKKVILHVDAAVEGRTSNWAAISVVSAVPSPVGTQRLLDAIHFFPLPRHPRALERGFGDATVLVSGIRVPGLYTFGYTHPDPVYPGACPNASVTETLHVVHARVLEEEMTVCGDTAVLKAVPIPREIECEFFGQWEVVSLQTSETETWTSGANFTGIRFDHGRRSRTVVHGLPFGVVTVRWAVYAAASTGSSVQENDEAPAQRRRVLVDYATVRLLVLTENLHSNRLVTLSHSVHILATTSTLQWALVETGASSSSLPLRGPRLRVDAVANKSGVPSRERMGYQVVTVTNLPIGPTHLRYELHPSLRVFGPMLTKRCPYMRRQEFEIERVSAFLSANTTLSHECDAYSGHGQISICLHAEGARSRGLLFSSTTSFGARLVDAASFEAIVKAGAARLVARGCSLPWWVARTTRWSEVRADATRRCVSFTVTATRHLHPKEVLHHIFLAQEQLGSSRVCVHGGDFMTSEIIDGATTWGDEGLTRNSLFRSGEIVPFLPFLNPASLEREEQSMSPMLSLLGVPDAVTSELDVSDEGRAAVVLLRLDTAQPKQMGGYIYTAPALGRLQRQRHSLLAKCIRGTVRGADVLNFWTEVNRPDGVEGRTAREWLEYVEAVREKRVACEPLFVSLAHLLPRLDDTEATLRRRQLHRVPSKEQRLVTLDVIEQQLEGLQREYRWTREGIDVTGLRTDLQAALARRRITKSQLEEIERARRLNGGEKKQPTLLDVSTRATLEERFERALRLYKGVINEDVAAVRLTLPQYGPFTVPHNLFLRTAVHKDVLCGTNVSAAGDVASLVLFGRVEVVDVPPVVGATPAAIKQCEVEGGIPVIQVNVSGTTFTGMDASPADRILLEEVHNPNSTGLTDANLEVGLLPCLKQMWTGMRVATSPATRKHLYLQLSPCPTFQMLSRTDYDEQQDSELLQKLYLPRLLRITLRGVLAEDSYTKGKTSVSFVVEVRPTLARLHLRKPPAPGEAGAPSLSWSEPTPRRPLLMCEADVRRHGVEFGVELIGDLWHERVGEQEVDAAANDDDAHYYYEAGMRLPHPAFSDTCNEPGAVAQLQSPLPDAAGLVSGVTAAAAAGGGARRRAPHNVALINSFSIVEHYRLDSVHHLLLRHGGLYRSDFVSYLFAIMTRPENVRRHQFVYRYNNTFVGVRIPADRPDVNDLYDDQPDDALSDDHLPPIRPFSTIEEILFVVPGIATECRGCLLADTTYFMAGDLTGLWFFPPAASPPVDHNTLVEPLRVPFYAASRVPREWRLSMLCPKAAWTALHLLWRHWQPPRVQRGGLPYLQFELVVYSLRDILGGEVPLSKRPSAILVGIPVPLAELLSEDQGSRRSSLAEIVFRVNATAAERAHAIMASDFARYGRRHLHTVHDYLRDSRGSGGALAVNASVFLRVCVPPTAAVPDTQCSIVSLTHTLLVMEEPRLVSYYGRLRQGSWGSILHPAALLHHAGTALLGYIVFPRLPPLRRALAVGGTRDMTPSRTGLTLVLFVAVVFLYSMATRLWAVICTLLWATLLCLVPEVIVGVYFLLHLLFWAFVM</sequence>
<dbReference type="RefSeq" id="XP_029241437.1">
    <property type="nucleotide sequence ID" value="XM_029378707.1"/>
</dbReference>
<dbReference type="PROSITE" id="PS51257">
    <property type="entry name" value="PROKAR_LIPOPROTEIN"/>
    <property type="match status" value="1"/>
</dbReference>
<gene>
    <name evidence="5" type="ORF">TraAM80_01674</name>
</gene>
<feature type="compositionally biased region" description="Basic and acidic residues" evidence="2">
    <location>
        <begin position="908"/>
        <end position="917"/>
    </location>
</feature>
<dbReference type="VEuPathDB" id="TriTrypDB:TRSC58_04071"/>
<keyword evidence="3" id="KW-0472">Membrane</keyword>
<reference evidence="5 6" key="1">
    <citation type="journal article" date="2018" name="BMC Genomics">
        <title>Genomic comparison of Trypanosoma conorhini and Trypanosoma rangeli to Trypanosoma cruzi strains of high and low virulence.</title>
        <authorList>
            <person name="Bradwell K.R."/>
            <person name="Koparde V.N."/>
            <person name="Matveyev A.V."/>
            <person name="Serrano M.G."/>
            <person name="Alves J.M."/>
            <person name="Parikh H."/>
            <person name="Huang B."/>
            <person name="Lee V."/>
            <person name="Espinosa-Alvarez O."/>
            <person name="Ortiz P.A."/>
            <person name="Costa-Martins A.G."/>
            <person name="Teixeira M.M."/>
            <person name="Buck G.A."/>
        </authorList>
    </citation>
    <scope>NUCLEOTIDE SEQUENCE [LARGE SCALE GENOMIC DNA]</scope>
    <source>
        <strain evidence="5 6">AM80</strain>
    </source>
</reference>
<evidence type="ECO:0000256" key="1">
    <source>
        <dbReference type="SAM" id="Coils"/>
    </source>
</evidence>
<dbReference type="Proteomes" id="UP000283634">
    <property type="component" value="Unassembled WGS sequence"/>
</dbReference>
<name>A0A3R7KM64_TRYRA</name>
<evidence type="ECO:0000256" key="3">
    <source>
        <dbReference type="SAM" id="Phobius"/>
    </source>
</evidence>
<keyword evidence="1" id="KW-0175">Coiled coil</keyword>
<dbReference type="GeneID" id="40325607"/>
<dbReference type="EMBL" id="MKGL01000035">
    <property type="protein sequence ID" value="RNF10235.1"/>
    <property type="molecule type" value="Genomic_DNA"/>
</dbReference>
<feature type="region of interest" description="Disordered" evidence="2">
    <location>
        <begin position="895"/>
        <end position="923"/>
    </location>
</feature>
<feature type="transmembrane region" description="Helical" evidence="3">
    <location>
        <begin position="2792"/>
        <end position="2819"/>
    </location>
</feature>
<evidence type="ECO:0000313" key="6">
    <source>
        <dbReference type="Proteomes" id="UP000283634"/>
    </source>
</evidence>
<evidence type="ECO:0000313" key="5">
    <source>
        <dbReference type="EMBL" id="RNF10235.1"/>
    </source>
</evidence>
<feature type="transmembrane region" description="Helical" evidence="3">
    <location>
        <begin position="2766"/>
        <end position="2786"/>
    </location>
</feature>
<feature type="chain" id="PRO_5018709198" evidence="4">
    <location>
        <begin position="40"/>
        <end position="2820"/>
    </location>
</feature>
<keyword evidence="6" id="KW-1185">Reference proteome</keyword>
<feature type="transmembrane region" description="Helical" evidence="3">
    <location>
        <begin position="2721"/>
        <end position="2741"/>
    </location>
</feature>
<feature type="coiled-coil region" evidence="1">
    <location>
        <begin position="1933"/>
        <end position="1990"/>
    </location>
</feature>